<feature type="transmembrane region" description="Helical" evidence="8">
    <location>
        <begin position="290"/>
        <end position="308"/>
    </location>
</feature>
<evidence type="ECO:0000313" key="9">
    <source>
        <dbReference type="EMBL" id="GEK20282.1"/>
    </source>
</evidence>
<evidence type="ECO:0000256" key="4">
    <source>
        <dbReference type="ARBA" id="ARBA00022475"/>
    </source>
</evidence>
<gene>
    <name evidence="9" type="ORF">CXY01_08020</name>
</gene>
<dbReference type="RefSeq" id="WP_246125018.1">
    <property type="nucleotide sequence ID" value="NZ_BJUB01000002.1"/>
</dbReference>
<feature type="transmembrane region" description="Helical" evidence="8">
    <location>
        <begin position="76"/>
        <end position="94"/>
    </location>
</feature>
<name>A0A510V038_9CELL</name>
<sequence>MSAPAVLSLGPSVVVRWRGRPVVVCVAALVVMLVAMLVTLSAGRLGISLAELPGVVAGSGSRAQEWVLWTSRLPRLLVGAAAGAAFAVSGAVFQSVTRNPLGSPDVIGLGAGAAAGAAAAGLVWPGVVPVPVGALIGAGIAIGAVYLGSGAGFRAPLRMVVVGIAVGAMSLAFVQLALARATREDAQVLAAYLNGSLAARAWSDVLLVVAALVVLLPVALVLTRPMQLVEMGDEVAVAVGVRADRVRTWAVVVGVLLTAAAVTVSGPIAFVALTAPQIARRLTRSTGPGMVAAACCGAAVLVVADLVAQYAVPGVVYPVGVVTAALGGVYLAFLLVREWRRSPA</sequence>
<dbReference type="GO" id="GO:0005886">
    <property type="term" value="C:plasma membrane"/>
    <property type="evidence" value="ECO:0007669"/>
    <property type="project" value="UniProtKB-SubCell"/>
</dbReference>
<comment type="caution">
    <text evidence="9">The sequence shown here is derived from an EMBL/GenBank/DDBJ whole genome shotgun (WGS) entry which is preliminary data.</text>
</comment>
<feature type="transmembrane region" description="Helical" evidence="8">
    <location>
        <begin position="21"/>
        <end position="42"/>
    </location>
</feature>
<dbReference type="GO" id="GO:0033214">
    <property type="term" value="P:siderophore-iron import into cell"/>
    <property type="evidence" value="ECO:0007669"/>
    <property type="project" value="TreeGrafter"/>
</dbReference>
<evidence type="ECO:0000256" key="3">
    <source>
        <dbReference type="ARBA" id="ARBA00022448"/>
    </source>
</evidence>
<organism evidence="9 10">
    <name type="scientific">Cellulomonas xylanilytica</name>
    <dbReference type="NCBI Taxonomy" id="233583"/>
    <lineage>
        <taxon>Bacteria</taxon>
        <taxon>Bacillati</taxon>
        <taxon>Actinomycetota</taxon>
        <taxon>Actinomycetes</taxon>
        <taxon>Micrococcales</taxon>
        <taxon>Cellulomonadaceae</taxon>
        <taxon>Cellulomonas</taxon>
    </lineage>
</organism>
<evidence type="ECO:0000256" key="6">
    <source>
        <dbReference type="ARBA" id="ARBA00022989"/>
    </source>
</evidence>
<keyword evidence="10" id="KW-1185">Reference proteome</keyword>
<reference evidence="9 10" key="1">
    <citation type="submission" date="2019-07" db="EMBL/GenBank/DDBJ databases">
        <title>Whole genome shotgun sequence of Cellulomonas xylanilytica NBRC 101102.</title>
        <authorList>
            <person name="Hosoyama A."/>
            <person name="Uohara A."/>
            <person name="Ohji S."/>
            <person name="Ichikawa N."/>
        </authorList>
    </citation>
    <scope>NUCLEOTIDE SEQUENCE [LARGE SCALE GENOMIC DNA]</scope>
    <source>
        <strain evidence="9 10">NBRC 101102</strain>
    </source>
</reference>
<comment type="subcellular location">
    <subcellularLocation>
        <location evidence="1">Cell membrane</location>
        <topology evidence="1">Multi-pass membrane protein</topology>
    </subcellularLocation>
</comment>
<comment type="similarity">
    <text evidence="2">Belongs to the binding-protein-dependent transport system permease family. FecCD subfamily.</text>
</comment>
<evidence type="ECO:0000256" key="5">
    <source>
        <dbReference type="ARBA" id="ARBA00022692"/>
    </source>
</evidence>
<evidence type="ECO:0000256" key="1">
    <source>
        <dbReference type="ARBA" id="ARBA00004651"/>
    </source>
</evidence>
<feature type="transmembrane region" description="Helical" evidence="8">
    <location>
        <begin position="249"/>
        <end position="270"/>
    </location>
</feature>
<accession>A0A510V038</accession>
<feature type="transmembrane region" description="Helical" evidence="8">
    <location>
        <begin position="201"/>
        <end position="222"/>
    </location>
</feature>
<evidence type="ECO:0000256" key="8">
    <source>
        <dbReference type="SAM" id="Phobius"/>
    </source>
</evidence>
<evidence type="ECO:0000313" key="10">
    <source>
        <dbReference type="Proteomes" id="UP000321118"/>
    </source>
</evidence>
<dbReference type="EMBL" id="BJUB01000002">
    <property type="protein sequence ID" value="GEK20282.1"/>
    <property type="molecule type" value="Genomic_DNA"/>
</dbReference>
<dbReference type="Proteomes" id="UP000321118">
    <property type="component" value="Unassembled WGS sequence"/>
</dbReference>
<proteinExistence type="inferred from homology"/>
<dbReference type="GO" id="GO:0022857">
    <property type="term" value="F:transmembrane transporter activity"/>
    <property type="evidence" value="ECO:0007669"/>
    <property type="project" value="InterPro"/>
</dbReference>
<dbReference type="AlphaFoldDB" id="A0A510V038"/>
<dbReference type="Gene3D" id="1.10.3470.10">
    <property type="entry name" value="ABC transporter involved in vitamin B12 uptake, BtuC"/>
    <property type="match status" value="1"/>
</dbReference>
<dbReference type="Pfam" id="PF01032">
    <property type="entry name" value="FecCD"/>
    <property type="match status" value="1"/>
</dbReference>
<dbReference type="SUPFAM" id="SSF81345">
    <property type="entry name" value="ABC transporter involved in vitamin B12 uptake, BtuC"/>
    <property type="match status" value="1"/>
</dbReference>
<keyword evidence="5 8" id="KW-0812">Transmembrane</keyword>
<evidence type="ECO:0000256" key="2">
    <source>
        <dbReference type="ARBA" id="ARBA00007935"/>
    </source>
</evidence>
<dbReference type="PANTHER" id="PTHR30472:SF24">
    <property type="entry name" value="FERRIC ENTEROBACTIN TRANSPORT SYSTEM PERMEASE PROTEIN FEPG"/>
    <property type="match status" value="1"/>
</dbReference>
<keyword evidence="6 8" id="KW-1133">Transmembrane helix</keyword>
<keyword evidence="3" id="KW-0813">Transport</keyword>
<feature type="transmembrane region" description="Helical" evidence="8">
    <location>
        <begin position="106"/>
        <end position="124"/>
    </location>
</feature>
<dbReference type="PANTHER" id="PTHR30472">
    <property type="entry name" value="FERRIC ENTEROBACTIN TRANSPORT SYSTEM PERMEASE PROTEIN"/>
    <property type="match status" value="1"/>
</dbReference>
<evidence type="ECO:0000256" key="7">
    <source>
        <dbReference type="ARBA" id="ARBA00023136"/>
    </source>
</evidence>
<feature type="transmembrane region" description="Helical" evidence="8">
    <location>
        <begin position="160"/>
        <end position="181"/>
    </location>
</feature>
<protein>
    <submittedName>
        <fullName evidence="9">ABC transporter permease</fullName>
    </submittedName>
</protein>
<feature type="transmembrane region" description="Helical" evidence="8">
    <location>
        <begin position="130"/>
        <end position="148"/>
    </location>
</feature>
<feature type="transmembrane region" description="Helical" evidence="8">
    <location>
        <begin position="315"/>
        <end position="336"/>
    </location>
</feature>
<dbReference type="InterPro" id="IPR037294">
    <property type="entry name" value="ABC_BtuC-like"/>
</dbReference>
<keyword evidence="4" id="KW-1003">Cell membrane</keyword>
<keyword evidence="7 8" id="KW-0472">Membrane</keyword>
<dbReference type="InterPro" id="IPR000522">
    <property type="entry name" value="ABC_transptr_permease_BtuC"/>
</dbReference>